<evidence type="ECO:0000256" key="15">
    <source>
        <dbReference type="ARBA" id="ARBA00022599"/>
    </source>
</evidence>
<evidence type="ECO:0000256" key="7">
    <source>
        <dbReference type="ARBA" id="ARBA00008292"/>
    </source>
</evidence>
<evidence type="ECO:0000256" key="22">
    <source>
        <dbReference type="ARBA" id="ARBA00023018"/>
    </source>
</evidence>
<evidence type="ECO:0000256" key="8">
    <source>
        <dbReference type="ARBA" id="ARBA00015829"/>
    </source>
</evidence>
<dbReference type="Pfam" id="PF00520">
    <property type="entry name" value="Ion_trans"/>
    <property type="match status" value="1"/>
</dbReference>
<keyword evidence="12" id="KW-1017">Isopeptide bond</keyword>
<dbReference type="GO" id="GO:0045211">
    <property type="term" value="C:postsynaptic membrane"/>
    <property type="evidence" value="ECO:0007669"/>
    <property type="project" value="UniProtKB-SubCell"/>
</dbReference>
<feature type="transmembrane region" description="Helical" evidence="33">
    <location>
        <begin position="224"/>
        <end position="245"/>
    </location>
</feature>
<feature type="region of interest" description="Disordered" evidence="32">
    <location>
        <begin position="778"/>
        <end position="800"/>
    </location>
</feature>
<dbReference type="CDD" id="cd18378">
    <property type="entry name" value="BTB_POZ_Kv2_KCNB"/>
    <property type="match status" value="1"/>
</dbReference>
<dbReference type="Gene3D" id="1.10.287.70">
    <property type="match status" value="1"/>
</dbReference>
<dbReference type="EMBL" id="SRLO01000020">
    <property type="protein sequence ID" value="TNN85630.1"/>
    <property type="molecule type" value="Genomic_DNA"/>
</dbReference>
<dbReference type="FunFam" id="1.10.287.70:FF:000034">
    <property type="entry name" value="Potassium voltage-gated channel subfamily B member"/>
    <property type="match status" value="1"/>
</dbReference>
<dbReference type="GO" id="GO:0005251">
    <property type="term" value="F:delayed rectifier potassium channel activity"/>
    <property type="evidence" value="ECO:0007669"/>
    <property type="project" value="TreeGrafter"/>
</dbReference>
<keyword evidence="13" id="KW-0633">Potassium transport</keyword>
<dbReference type="AlphaFoldDB" id="A0A4Z2J647"/>
<evidence type="ECO:0000256" key="6">
    <source>
        <dbReference type="ARBA" id="ARBA00004489"/>
    </source>
</evidence>
<dbReference type="PANTHER" id="PTHR11537">
    <property type="entry name" value="VOLTAGE-GATED POTASSIUM CHANNEL"/>
    <property type="match status" value="1"/>
</dbReference>
<evidence type="ECO:0000256" key="10">
    <source>
        <dbReference type="ARBA" id="ARBA00022475"/>
    </source>
</evidence>
<keyword evidence="14" id="KW-0597">Phosphoprotein</keyword>
<dbReference type="SUPFAM" id="SSF81324">
    <property type="entry name" value="Voltage-gated potassium channels"/>
    <property type="match status" value="1"/>
</dbReference>
<keyword evidence="17" id="KW-0631">Potassium channel</keyword>
<keyword evidence="20" id="KW-0630">Potassium</keyword>
<dbReference type="GO" id="GO:0030425">
    <property type="term" value="C:dendrite"/>
    <property type="evidence" value="ECO:0007669"/>
    <property type="project" value="UniProtKB-SubCell"/>
</dbReference>
<keyword evidence="26" id="KW-0966">Cell projection</keyword>
<gene>
    <name evidence="35" type="primary">KCNB1_0</name>
    <name evidence="35" type="ORF">EYF80_004263</name>
</gene>
<evidence type="ECO:0000256" key="31">
    <source>
        <dbReference type="ARBA" id="ARBA00034430"/>
    </source>
</evidence>
<comment type="subcellular location">
    <subcellularLocation>
        <location evidence="2">Cell membrane</location>
        <location evidence="2">Sarcolemma</location>
    </subcellularLocation>
    <subcellularLocation>
        <location evidence="6">Cell projection</location>
        <location evidence="6">Axon</location>
    </subcellularLocation>
    <subcellularLocation>
        <location evidence="4">Cell projection</location>
        <location evidence="4">Dendrite</location>
    </subcellularLocation>
    <subcellularLocation>
        <location evidence="1">Lateral cell membrane</location>
    </subcellularLocation>
    <subcellularLocation>
        <location evidence="3">Membrane</location>
        <topology evidence="3">Multi-pass membrane protein</topology>
    </subcellularLocation>
    <subcellularLocation>
        <location evidence="5">Perikaryon</location>
    </subcellularLocation>
    <subcellularLocation>
        <location evidence="29">Postsynaptic cell membrane</location>
    </subcellularLocation>
    <subcellularLocation>
        <location evidence="30">Synapse</location>
        <location evidence="30">Synaptosome</location>
    </subcellularLocation>
</comment>
<dbReference type="GO" id="GO:0006887">
    <property type="term" value="P:exocytosis"/>
    <property type="evidence" value="ECO:0007669"/>
    <property type="project" value="UniProtKB-KW"/>
</dbReference>
<accession>A0A4Z2J647</accession>
<dbReference type="OrthoDB" id="296522at2759"/>
<keyword evidence="10" id="KW-1003">Cell membrane</keyword>
<dbReference type="PRINTS" id="PR01491">
    <property type="entry name" value="KVCHANNEL"/>
</dbReference>
<dbReference type="PRINTS" id="PR01495">
    <property type="entry name" value="SHABCHANNEL"/>
</dbReference>
<dbReference type="InterPro" id="IPR003973">
    <property type="entry name" value="K_chnl_volt-dep_Kv2"/>
</dbReference>
<evidence type="ECO:0000256" key="21">
    <source>
        <dbReference type="ARBA" id="ARBA00022989"/>
    </source>
</evidence>
<keyword evidence="16 33" id="KW-0812">Transmembrane</keyword>
<evidence type="ECO:0000259" key="34">
    <source>
        <dbReference type="SMART" id="SM00225"/>
    </source>
</evidence>
<dbReference type="SUPFAM" id="SSF54695">
    <property type="entry name" value="POZ domain"/>
    <property type="match status" value="1"/>
</dbReference>
<dbReference type="SMART" id="SM00225">
    <property type="entry name" value="BTB"/>
    <property type="match status" value="1"/>
</dbReference>
<keyword evidence="19" id="KW-0851">Voltage-gated channel</keyword>
<evidence type="ECO:0000256" key="14">
    <source>
        <dbReference type="ARBA" id="ARBA00022553"/>
    </source>
</evidence>
<dbReference type="FunFam" id="1.20.120.350:FF:000018">
    <property type="entry name" value="Potassium voltage-gated channel subfamily B member"/>
    <property type="match status" value="1"/>
</dbReference>
<reference evidence="35 36" key="1">
    <citation type="submission" date="2019-03" db="EMBL/GenBank/DDBJ databases">
        <title>First draft genome of Liparis tanakae, snailfish: a comprehensive survey of snailfish specific genes.</title>
        <authorList>
            <person name="Kim W."/>
            <person name="Song I."/>
            <person name="Jeong J.-H."/>
            <person name="Kim D."/>
            <person name="Kim S."/>
            <person name="Ryu S."/>
            <person name="Song J.Y."/>
            <person name="Lee S.K."/>
        </authorList>
    </citation>
    <scope>NUCLEOTIDE SEQUENCE [LARGE SCALE GENOMIC DNA]</scope>
    <source>
        <tissue evidence="35">Muscle</tissue>
    </source>
</reference>
<protein>
    <recommendedName>
        <fullName evidence="8">Potassium voltage-gated channel subfamily B member 1</fullName>
    </recommendedName>
    <alternativeName>
        <fullName evidence="28">Voltage-gated potassium channel subunit Kv2.1</fullName>
    </alternativeName>
</protein>
<keyword evidence="11" id="KW-0268">Exocytosis</keyword>
<evidence type="ECO:0000256" key="4">
    <source>
        <dbReference type="ARBA" id="ARBA00004279"/>
    </source>
</evidence>
<keyword evidence="36" id="KW-1185">Reference proteome</keyword>
<keyword evidence="23" id="KW-0406">Ion transport</keyword>
<keyword evidence="27" id="KW-0407">Ion channel</keyword>
<feature type="domain" description="BTB" evidence="34">
    <location>
        <begin position="27"/>
        <end position="136"/>
    </location>
</feature>
<dbReference type="GO" id="GO:0016328">
    <property type="term" value="C:lateral plasma membrane"/>
    <property type="evidence" value="ECO:0007669"/>
    <property type="project" value="UniProtKB-SubCell"/>
</dbReference>
<dbReference type="InterPro" id="IPR005821">
    <property type="entry name" value="Ion_trans_dom"/>
</dbReference>
<dbReference type="Gene3D" id="3.30.710.10">
    <property type="entry name" value="Potassium Channel Kv1.1, Chain A"/>
    <property type="match status" value="1"/>
</dbReference>
<evidence type="ECO:0000256" key="26">
    <source>
        <dbReference type="ARBA" id="ARBA00023273"/>
    </source>
</evidence>
<dbReference type="GO" id="GO:0030424">
    <property type="term" value="C:axon"/>
    <property type="evidence" value="ECO:0007669"/>
    <property type="project" value="UniProtKB-SubCell"/>
</dbReference>
<evidence type="ECO:0000256" key="20">
    <source>
        <dbReference type="ARBA" id="ARBA00022958"/>
    </source>
</evidence>
<dbReference type="PANTHER" id="PTHR11537:SF63">
    <property type="entry name" value="POTASSIUM VOLTAGE-GATED CHANNEL SUBFAMILY B MEMBER 1"/>
    <property type="match status" value="1"/>
</dbReference>
<evidence type="ECO:0000256" key="24">
    <source>
        <dbReference type="ARBA" id="ARBA00023136"/>
    </source>
</evidence>
<evidence type="ECO:0000256" key="19">
    <source>
        <dbReference type="ARBA" id="ARBA00022882"/>
    </source>
</evidence>
<evidence type="ECO:0000256" key="3">
    <source>
        <dbReference type="ARBA" id="ARBA00004141"/>
    </source>
</evidence>
<feature type="transmembrane region" description="Helical" evidence="33">
    <location>
        <begin position="182"/>
        <end position="204"/>
    </location>
</feature>
<dbReference type="InterPro" id="IPR004350">
    <property type="entry name" value="K_chnl_volt-dep_Kv2.1"/>
</dbReference>
<evidence type="ECO:0000256" key="2">
    <source>
        <dbReference type="ARBA" id="ARBA00004135"/>
    </source>
</evidence>
<evidence type="ECO:0000256" key="32">
    <source>
        <dbReference type="SAM" id="MobiDB-lite"/>
    </source>
</evidence>
<feature type="transmembrane region" description="Helical" evidence="33">
    <location>
        <begin position="359"/>
        <end position="376"/>
    </location>
</feature>
<keyword evidence="24 33" id="KW-0472">Membrane</keyword>
<keyword evidence="15" id="KW-0771">Synaptosome</keyword>
<evidence type="ECO:0000256" key="1">
    <source>
        <dbReference type="ARBA" id="ARBA00004124"/>
    </source>
</evidence>
<dbReference type="GO" id="GO:0043204">
    <property type="term" value="C:perikaryon"/>
    <property type="evidence" value="ECO:0007669"/>
    <property type="project" value="UniProtKB-SubCell"/>
</dbReference>
<keyword evidence="25" id="KW-0628">Postsynaptic cell membrane</keyword>
<dbReference type="PRINTS" id="PR01514">
    <property type="entry name" value="KV21CHANNEL"/>
</dbReference>
<dbReference type="InterPro" id="IPR000210">
    <property type="entry name" value="BTB/POZ_dom"/>
</dbReference>
<evidence type="ECO:0000256" key="18">
    <source>
        <dbReference type="ARBA" id="ARBA00022843"/>
    </source>
</evidence>
<evidence type="ECO:0000256" key="23">
    <source>
        <dbReference type="ARBA" id="ARBA00023065"/>
    </source>
</evidence>
<evidence type="ECO:0000256" key="28">
    <source>
        <dbReference type="ARBA" id="ARBA00031679"/>
    </source>
</evidence>
<feature type="region of interest" description="Disordered" evidence="32">
    <location>
        <begin position="527"/>
        <end position="550"/>
    </location>
</feature>
<evidence type="ECO:0000313" key="35">
    <source>
        <dbReference type="EMBL" id="TNN85630.1"/>
    </source>
</evidence>
<evidence type="ECO:0000256" key="29">
    <source>
        <dbReference type="ARBA" id="ARBA00034100"/>
    </source>
</evidence>
<evidence type="ECO:0000256" key="11">
    <source>
        <dbReference type="ARBA" id="ARBA00022483"/>
    </source>
</evidence>
<feature type="region of interest" description="Disordered" evidence="32">
    <location>
        <begin position="1"/>
        <end position="23"/>
    </location>
</feature>
<dbReference type="Pfam" id="PF03521">
    <property type="entry name" value="Kv2channel"/>
    <property type="match status" value="1"/>
</dbReference>
<evidence type="ECO:0000256" key="25">
    <source>
        <dbReference type="ARBA" id="ARBA00023257"/>
    </source>
</evidence>
<keyword evidence="22" id="KW-0770">Synapse</keyword>
<feature type="region of interest" description="Disordered" evidence="32">
    <location>
        <begin position="466"/>
        <end position="513"/>
    </location>
</feature>
<dbReference type="InterPro" id="IPR003968">
    <property type="entry name" value="K_chnl_volt-dep_Kv"/>
</dbReference>
<dbReference type="GO" id="GO:0051260">
    <property type="term" value="P:protein homooligomerization"/>
    <property type="evidence" value="ECO:0007669"/>
    <property type="project" value="InterPro"/>
</dbReference>
<dbReference type="GO" id="GO:0001508">
    <property type="term" value="P:action potential"/>
    <property type="evidence" value="ECO:0007669"/>
    <property type="project" value="TreeGrafter"/>
</dbReference>
<sequence length="800" mass="90009">MIKTESRSATSLPTDTMDSTSSKTHTCRVRLNVGGLLHEVLWRTLDRLPRTRLGKLRDCNTHDSILEICDDYSLDDSEYFFDRHPGAFTSILNFYRTGKLHMMEEMCALSFSQELDFWGIDEIYLESCCQARYHQKKEQMNEEMKREAENMRERVGEEFTTTCCSEKRKKLWDLLEKPSSSFAAKILAIISILFIVLSTIALSLNTLPELQDTDEFGQPTDNPQLAHVEAVCIAWFTMEYLLRFLSSPNKWKFFKGPLNIIDLLAILPYYVTIFLTESNKSVLQFQNVRRVVQIFRIMRILRILKLARHSTGLQSLGFTLKRSYNELGLLILFLAMGIMIFSSLVFFAEKDEEDTKFKSIPASFWWATITMTTVGYGDIYPKTLLGKIVGGLCCIAGVLVIALPIPIIVNNFSEFYKEQKRQEKAVKRREALDRAKINGSIVSMNMKEAFARNEELMDVMVENTVEKTHDNHVSPSVQKGTPKLRSQMSPSSPTKTLESSSPELATPPGSPQHLSAQKLEEMYNNMGKAQSHPNLTPEEKGPPSKAVRQREEIEMGSIAAEAVTSKADAVANMRSMSSIDSFISCTTDFPESFHFSHRPISSMPGKVSTQPRLEPTLENENEHEGSHGTNTPQTRRASRLGPYDVSPRALRFNNPLKSHSLKVNCRAGEDSGTGALSDSSSVQGPEGSVYTTARSRTPSRSPENVLPSSLFTFHDASINKFIDADTDEEEHLHDGSGINPTQRLLERASPMIGHHSRFRQGANHTQATAWSSTLLPVEGQENHVAQELRPLQGEKSQSNT</sequence>
<keyword evidence="9" id="KW-0813">Transport</keyword>
<keyword evidence="21 33" id="KW-1133">Transmembrane helix</keyword>
<feature type="compositionally biased region" description="Polar residues" evidence="32">
    <location>
        <begin position="7"/>
        <end position="23"/>
    </location>
</feature>
<feature type="compositionally biased region" description="Basic and acidic residues" evidence="32">
    <location>
        <begin position="537"/>
        <end position="550"/>
    </location>
</feature>
<dbReference type="GO" id="GO:0042383">
    <property type="term" value="C:sarcolemma"/>
    <property type="evidence" value="ECO:0007669"/>
    <property type="project" value="UniProtKB-SubCell"/>
</dbReference>
<dbReference type="GO" id="GO:0008076">
    <property type="term" value="C:voltage-gated potassium channel complex"/>
    <property type="evidence" value="ECO:0007669"/>
    <property type="project" value="InterPro"/>
</dbReference>
<evidence type="ECO:0000256" key="27">
    <source>
        <dbReference type="ARBA" id="ARBA00023303"/>
    </source>
</evidence>
<feature type="compositionally biased region" description="Polar residues" evidence="32">
    <location>
        <begin position="674"/>
        <end position="705"/>
    </location>
</feature>
<feature type="region of interest" description="Disordered" evidence="32">
    <location>
        <begin position="600"/>
        <end position="648"/>
    </location>
</feature>
<dbReference type="Gene3D" id="1.20.120.350">
    <property type="entry name" value="Voltage-gated potassium channels. Chain C"/>
    <property type="match status" value="1"/>
</dbReference>
<comment type="catalytic activity">
    <reaction evidence="31">
        <text>K(+)(in) = K(+)(out)</text>
        <dbReference type="Rhea" id="RHEA:29463"/>
        <dbReference type="ChEBI" id="CHEBI:29103"/>
    </reaction>
</comment>
<comment type="similarity">
    <text evidence="7">Belongs to the potassium channel family. B (Shab) (TC 1.A.1.2) subfamily. Kv2.1/KCNB1 sub-subfamily.</text>
</comment>
<feature type="compositionally biased region" description="Polar residues" evidence="32">
    <location>
        <begin position="473"/>
        <end position="503"/>
    </location>
</feature>
<dbReference type="InterPro" id="IPR011333">
    <property type="entry name" value="SKP1/BTB/POZ_sf"/>
</dbReference>
<feature type="transmembrane region" description="Helical" evidence="33">
    <location>
        <begin position="327"/>
        <end position="347"/>
    </location>
</feature>
<name>A0A4Z2J647_9TELE</name>
<feature type="region of interest" description="Disordered" evidence="32">
    <location>
        <begin position="669"/>
        <end position="705"/>
    </location>
</feature>
<dbReference type="InterPro" id="IPR027359">
    <property type="entry name" value="Volt_channel_dom_sf"/>
</dbReference>
<proteinExistence type="inferred from homology"/>
<dbReference type="PRINTS" id="PR00169">
    <property type="entry name" value="KCHANNEL"/>
</dbReference>
<dbReference type="Proteomes" id="UP000314294">
    <property type="component" value="Unassembled WGS sequence"/>
</dbReference>
<evidence type="ECO:0000313" key="36">
    <source>
        <dbReference type="Proteomes" id="UP000314294"/>
    </source>
</evidence>
<dbReference type="InterPro" id="IPR028325">
    <property type="entry name" value="VG_K_chnl"/>
</dbReference>
<evidence type="ECO:0000256" key="16">
    <source>
        <dbReference type="ARBA" id="ARBA00022692"/>
    </source>
</evidence>
<keyword evidence="18" id="KW-0832">Ubl conjugation</keyword>
<evidence type="ECO:0000256" key="13">
    <source>
        <dbReference type="ARBA" id="ARBA00022538"/>
    </source>
</evidence>
<comment type="caution">
    <text evidence="35">The sequence shown here is derived from an EMBL/GenBank/DDBJ whole genome shotgun (WGS) entry which is preliminary data.</text>
</comment>
<evidence type="ECO:0000256" key="12">
    <source>
        <dbReference type="ARBA" id="ARBA00022499"/>
    </source>
</evidence>
<evidence type="ECO:0000256" key="17">
    <source>
        <dbReference type="ARBA" id="ARBA00022826"/>
    </source>
</evidence>
<evidence type="ECO:0000256" key="30">
    <source>
        <dbReference type="ARBA" id="ARBA00034102"/>
    </source>
</evidence>
<dbReference type="Pfam" id="PF02214">
    <property type="entry name" value="BTB_2"/>
    <property type="match status" value="1"/>
</dbReference>
<evidence type="ECO:0000256" key="9">
    <source>
        <dbReference type="ARBA" id="ARBA00022448"/>
    </source>
</evidence>
<evidence type="ECO:0000256" key="5">
    <source>
        <dbReference type="ARBA" id="ARBA00004484"/>
    </source>
</evidence>
<evidence type="ECO:0000256" key="33">
    <source>
        <dbReference type="SAM" id="Phobius"/>
    </source>
</evidence>
<dbReference type="InterPro" id="IPR003131">
    <property type="entry name" value="T1-type_BTB"/>
</dbReference>
<organism evidence="35 36">
    <name type="scientific">Liparis tanakae</name>
    <name type="common">Tanaka's snailfish</name>
    <dbReference type="NCBI Taxonomy" id="230148"/>
    <lineage>
        <taxon>Eukaryota</taxon>
        <taxon>Metazoa</taxon>
        <taxon>Chordata</taxon>
        <taxon>Craniata</taxon>
        <taxon>Vertebrata</taxon>
        <taxon>Euteleostomi</taxon>
        <taxon>Actinopterygii</taxon>
        <taxon>Neopterygii</taxon>
        <taxon>Teleostei</taxon>
        <taxon>Neoteleostei</taxon>
        <taxon>Acanthomorphata</taxon>
        <taxon>Eupercaria</taxon>
        <taxon>Perciformes</taxon>
        <taxon>Cottioidei</taxon>
        <taxon>Cottales</taxon>
        <taxon>Liparidae</taxon>
        <taxon>Liparis</taxon>
    </lineage>
</organism>
<dbReference type="FunFam" id="3.30.710.10:FF:000010">
    <property type="entry name" value="Potassium voltage-gated channel subfamily B member"/>
    <property type="match status" value="1"/>
</dbReference>
<feature type="transmembrane region" description="Helical" evidence="33">
    <location>
        <begin position="388"/>
        <end position="412"/>
    </location>
</feature>